<keyword evidence="3" id="KW-0732">Signal</keyword>
<name>A0A840IXP4_9PSEU</name>
<keyword evidence="2" id="KW-0472">Membrane</keyword>
<protein>
    <recommendedName>
        <fullName evidence="4">DUF4349 domain-containing protein</fullName>
    </recommendedName>
</protein>
<feature type="region of interest" description="Disordered" evidence="1">
    <location>
        <begin position="25"/>
        <end position="99"/>
    </location>
</feature>
<dbReference type="Proteomes" id="UP000581769">
    <property type="component" value="Unassembled WGS sequence"/>
</dbReference>
<feature type="transmembrane region" description="Helical" evidence="2">
    <location>
        <begin position="289"/>
        <end position="311"/>
    </location>
</feature>
<feature type="compositionally biased region" description="Polar residues" evidence="1">
    <location>
        <begin position="57"/>
        <end position="66"/>
    </location>
</feature>
<evidence type="ECO:0000256" key="2">
    <source>
        <dbReference type="SAM" id="Phobius"/>
    </source>
</evidence>
<dbReference type="PROSITE" id="PS51257">
    <property type="entry name" value="PROKAR_LIPOPROTEIN"/>
    <property type="match status" value="1"/>
</dbReference>
<organism evidence="5 6">
    <name type="scientific">Amycolatopsis jiangsuensis</name>
    <dbReference type="NCBI Taxonomy" id="1181879"/>
    <lineage>
        <taxon>Bacteria</taxon>
        <taxon>Bacillati</taxon>
        <taxon>Actinomycetota</taxon>
        <taxon>Actinomycetes</taxon>
        <taxon>Pseudonocardiales</taxon>
        <taxon>Pseudonocardiaceae</taxon>
        <taxon>Amycolatopsis</taxon>
    </lineage>
</organism>
<evidence type="ECO:0000256" key="3">
    <source>
        <dbReference type="SAM" id="SignalP"/>
    </source>
</evidence>
<reference evidence="5 6" key="1">
    <citation type="submission" date="2020-08" db="EMBL/GenBank/DDBJ databases">
        <title>Sequencing the genomes of 1000 actinobacteria strains.</title>
        <authorList>
            <person name="Klenk H.-P."/>
        </authorList>
    </citation>
    <scope>NUCLEOTIDE SEQUENCE [LARGE SCALE GENOMIC DNA]</scope>
    <source>
        <strain evidence="5 6">DSM 45859</strain>
    </source>
</reference>
<feature type="signal peptide" evidence="3">
    <location>
        <begin position="1"/>
        <end position="27"/>
    </location>
</feature>
<accession>A0A840IXP4</accession>
<keyword evidence="2" id="KW-0812">Transmembrane</keyword>
<dbReference type="EMBL" id="JACHMG010000001">
    <property type="protein sequence ID" value="MBB4686630.1"/>
    <property type="molecule type" value="Genomic_DNA"/>
</dbReference>
<feature type="domain" description="DUF4349" evidence="4">
    <location>
        <begin position="105"/>
        <end position="307"/>
    </location>
</feature>
<keyword evidence="2" id="KW-1133">Transmembrane helix</keyword>
<evidence type="ECO:0000256" key="1">
    <source>
        <dbReference type="SAM" id="MobiDB-lite"/>
    </source>
</evidence>
<keyword evidence="6" id="KW-1185">Reference proteome</keyword>
<dbReference type="Pfam" id="PF14257">
    <property type="entry name" value="DUF4349"/>
    <property type="match status" value="1"/>
</dbReference>
<dbReference type="AlphaFoldDB" id="A0A840IXP4"/>
<evidence type="ECO:0000313" key="5">
    <source>
        <dbReference type="EMBL" id="MBB4686630.1"/>
    </source>
</evidence>
<gene>
    <name evidence="5" type="ORF">BJY18_004115</name>
</gene>
<sequence>MRTRWRCLLAGCGLMVLLAGCSGTQPATSSAGAPADSGVAVKPEQRAAVQGAPEQSGPASEQSGKASGQLGRAPKQSGAEQSAPAPALPGTAPKQPAAGPITADRKLARSARLDVTTPKPGDVVSGARTIASAAGGYPGQETSSADSATLSLSVPAEKLDPVLDQLAALGKVTKRELSTRDVTGQVVDVDARLATQRTSVERVRALLAKAASVSEIASVESELTSREAELESLERQQAALAGTVAMATVTVSVTRSAVAQTSGESSGFLDDLADGWDGFLVFGGGLLQVLGALVPFAVVLGIPAGALGWWLRRRRRRSGPAGP</sequence>
<dbReference type="RefSeq" id="WP_184781461.1">
    <property type="nucleotide sequence ID" value="NZ_JACHMG010000001.1"/>
</dbReference>
<evidence type="ECO:0000313" key="6">
    <source>
        <dbReference type="Proteomes" id="UP000581769"/>
    </source>
</evidence>
<proteinExistence type="predicted"/>
<feature type="chain" id="PRO_5039401829" description="DUF4349 domain-containing protein" evidence="3">
    <location>
        <begin position="28"/>
        <end position="323"/>
    </location>
</feature>
<evidence type="ECO:0000259" key="4">
    <source>
        <dbReference type="Pfam" id="PF14257"/>
    </source>
</evidence>
<dbReference type="InterPro" id="IPR025645">
    <property type="entry name" value="DUF4349"/>
</dbReference>
<comment type="caution">
    <text evidence="5">The sequence shown here is derived from an EMBL/GenBank/DDBJ whole genome shotgun (WGS) entry which is preliminary data.</text>
</comment>